<evidence type="ECO:0000313" key="1">
    <source>
        <dbReference type="EMBL" id="MBA9054441.1"/>
    </source>
</evidence>
<organism evidence="1 2">
    <name type="scientific">Streptomyces murinus</name>
    <dbReference type="NCBI Taxonomy" id="33900"/>
    <lineage>
        <taxon>Bacteria</taxon>
        <taxon>Bacillati</taxon>
        <taxon>Actinomycetota</taxon>
        <taxon>Actinomycetes</taxon>
        <taxon>Kitasatosporales</taxon>
        <taxon>Streptomycetaceae</taxon>
        <taxon>Streptomyces</taxon>
    </lineage>
</organism>
<dbReference type="GeneID" id="93982520"/>
<name>A0A7W3NQ63_STRMR</name>
<protein>
    <submittedName>
        <fullName evidence="1">Uncharacterized protein</fullName>
    </submittedName>
</protein>
<dbReference type="EMBL" id="JACJIJ010000002">
    <property type="protein sequence ID" value="MBA9054441.1"/>
    <property type="molecule type" value="Genomic_DNA"/>
</dbReference>
<accession>A0A7W3NQ63</accession>
<comment type="caution">
    <text evidence="1">The sequence shown here is derived from an EMBL/GenBank/DDBJ whole genome shotgun (WGS) entry which is preliminary data.</text>
</comment>
<gene>
    <name evidence="1" type="ORF">HDA42_003619</name>
</gene>
<dbReference type="Proteomes" id="UP000577386">
    <property type="component" value="Unassembled WGS sequence"/>
</dbReference>
<evidence type="ECO:0000313" key="2">
    <source>
        <dbReference type="Proteomes" id="UP000577386"/>
    </source>
</evidence>
<keyword evidence="2" id="KW-1185">Reference proteome</keyword>
<proteinExistence type="predicted"/>
<sequence>MTAVLHAGFAELDGLGPVTEVDTLHGETAQCGGGEFRISRLGG</sequence>
<dbReference type="AlphaFoldDB" id="A0A7W3NQ63"/>
<dbReference type="RefSeq" id="WP_310738785.1">
    <property type="nucleotide sequence ID" value="NZ_BAAAHW010000012.1"/>
</dbReference>
<reference evidence="1 2" key="1">
    <citation type="submission" date="2020-08" db="EMBL/GenBank/DDBJ databases">
        <title>Sequencing the genomes of 1000 actinobacteria strains.</title>
        <authorList>
            <person name="Klenk H.-P."/>
        </authorList>
    </citation>
    <scope>NUCLEOTIDE SEQUENCE [LARGE SCALE GENOMIC DNA]</scope>
    <source>
        <strain evidence="1 2">DSM 41827</strain>
    </source>
</reference>